<protein>
    <submittedName>
        <fullName evidence="1">Uncharacterized protein</fullName>
    </submittedName>
</protein>
<dbReference type="OrthoDB" id="6080323at2759"/>
<reference evidence="1" key="1">
    <citation type="submission" date="2021-03" db="EMBL/GenBank/DDBJ databases">
        <authorList>
            <person name="Bekaert M."/>
        </authorList>
    </citation>
    <scope>NUCLEOTIDE SEQUENCE</scope>
</reference>
<organism evidence="1 2">
    <name type="scientific">Mytilus edulis</name>
    <name type="common">Blue mussel</name>
    <dbReference type="NCBI Taxonomy" id="6550"/>
    <lineage>
        <taxon>Eukaryota</taxon>
        <taxon>Metazoa</taxon>
        <taxon>Spiralia</taxon>
        <taxon>Lophotrochozoa</taxon>
        <taxon>Mollusca</taxon>
        <taxon>Bivalvia</taxon>
        <taxon>Autobranchia</taxon>
        <taxon>Pteriomorphia</taxon>
        <taxon>Mytilida</taxon>
        <taxon>Mytiloidea</taxon>
        <taxon>Mytilidae</taxon>
        <taxon>Mytilinae</taxon>
        <taxon>Mytilus</taxon>
    </lineage>
</organism>
<accession>A0A8S3S9N0</accession>
<dbReference type="AlphaFoldDB" id="A0A8S3S9N0"/>
<proteinExistence type="predicted"/>
<name>A0A8S3S9N0_MYTED</name>
<evidence type="ECO:0000313" key="2">
    <source>
        <dbReference type="Proteomes" id="UP000683360"/>
    </source>
</evidence>
<dbReference type="EMBL" id="CAJPWZ010001428">
    <property type="protein sequence ID" value="CAG2214917.1"/>
    <property type="molecule type" value="Genomic_DNA"/>
</dbReference>
<sequence length="402" mass="46918">MLLNPCRTFDIEASRVPDFDISYNMRMVVKAMIEQTKEIKRKYNSRSVVSHGNRVNIYLPVKPPVITDAGLADIVLSFKAYFIQIISMEIQERNLHRTEIHTFEDDLRLLKNYLLSGMCFISKRITIQSDTMTPLCINALQLLPTYQATSMYVLNHLKYFLGDRFRGIIEQLIPEKNPCIHVESNVETSSNSANFRKNFTTAVMVLSTYCQYATTCKCKRFPKKTVLNLKKQCRQKENNVNENVPIADNMDKFLEGLLLKTNETLIKYENRSVTAVSENHRSSSQLKLPVFKKGNSLNSLRKNVAEGLKVFYFRLLSMEFKEQEPKFKKSQKLIFAGEIREVKNYIVYGLCLFRFKKVKISRKKSQLTKWKKLAEYQTGSLTILRSFQEFLKQVKKHSRSMW</sequence>
<evidence type="ECO:0000313" key="1">
    <source>
        <dbReference type="EMBL" id="CAG2214917.1"/>
    </source>
</evidence>
<comment type="caution">
    <text evidence="1">The sequence shown here is derived from an EMBL/GenBank/DDBJ whole genome shotgun (WGS) entry which is preliminary data.</text>
</comment>
<keyword evidence="2" id="KW-1185">Reference proteome</keyword>
<gene>
    <name evidence="1" type="ORF">MEDL_28699</name>
</gene>
<dbReference type="Proteomes" id="UP000683360">
    <property type="component" value="Unassembled WGS sequence"/>
</dbReference>